<dbReference type="PANTHER" id="PTHR44591">
    <property type="entry name" value="STRESS RESPONSE REGULATOR PROTEIN 1"/>
    <property type="match status" value="1"/>
</dbReference>
<dbReference type="EMBL" id="QDKP01000017">
    <property type="protein sequence ID" value="PVM85989.1"/>
    <property type="molecule type" value="Genomic_DNA"/>
</dbReference>
<dbReference type="AlphaFoldDB" id="A0A2T9JY10"/>
<gene>
    <name evidence="4" type="ORF">DDF65_06085</name>
</gene>
<sequence>MDKSRYRRSPSKGHSLSTAPVFAIIDDDEALRQALAELLEVSGYDCRTFADADGFLSAYAPGRFICLVTDLNLPGKSGLVLQQHMRCMDPGLPVIIISANPDALTRSRCLASGAVAYLIKPIRDQVLLRHLAAALGRC</sequence>
<protein>
    <submittedName>
        <fullName evidence="4">Two-component system response regulator</fullName>
    </submittedName>
</protein>
<dbReference type="Pfam" id="PF00072">
    <property type="entry name" value="Response_reg"/>
    <property type="match status" value="1"/>
</dbReference>
<dbReference type="PANTHER" id="PTHR44591:SF25">
    <property type="entry name" value="CHEMOTAXIS TWO-COMPONENT RESPONSE REGULATOR"/>
    <property type="match status" value="1"/>
</dbReference>
<evidence type="ECO:0000256" key="2">
    <source>
        <dbReference type="PROSITE-ProRule" id="PRU00169"/>
    </source>
</evidence>
<evidence type="ECO:0000313" key="5">
    <source>
        <dbReference type="Proteomes" id="UP000244913"/>
    </source>
</evidence>
<feature type="domain" description="Response regulatory" evidence="3">
    <location>
        <begin position="21"/>
        <end position="135"/>
    </location>
</feature>
<dbReference type="Gene3D" id="3.40.50.2300">
    <property type="match status" value="1"/>
</dbReference>
<proteinExistence type="predicted"/>
<accession>A0A2T9JY10</accession>
<dbReference type="InterPro" id="IPR050595">
    <property type="entry name" value="Bact_response_regulator"/>
</dbReference>
<organism evidence="4 5">
    <name type="scientific">Caulobacter radicis</name>
    <dbReference type="NCBI Taxonomy" id="2172650"/>
    <lineage>
        <taxon>Bacteria</taxon>
        <taxon>Pseudomonadati</taxon>
        <taxon>Pseudomonadota</taxon>
        <taxon>Alphaproteobacteria</taxon>
        <taxon>Caulobacterales</taxon>
        <taxon>Caulobacteraceae</taxon>
        <taxon>Caulobacter</taxon>
    </lineage>
</organism>
<dbReference type="PROSITE" id="PS50110">
    <property type="entry name" value="RESPONSE_REGULATORY"/>
    <property type="match status" value="1"/>
</dbReference>
<keyword evidence="1 2" id="KW-0597">Phosphoprotein</keyword>
<accession>A0A2T9JQK3</accession>
<dbReference type="SMART" id="SM00448">
    <property type="entry name" value="REC"/>
    <property type="match status" value="1"/>
</dbReference>
<dbReference type="InterPro" id="IPR001789">
    <property type="entry name" value="Sig_transdc_resp-reg_receiver"/>
</dbReference>
<dbReference type="SUPFAM" id="SSF52172">
    <property type="entry name" value="CheY-like"/>
    <property type="match status" value="1"/>
</dbReference>
<dbReference type="Proteomes" id="UP000244913">
    <property type="component" value="Unassembled WGS sequence"/>
</dbReference>
<evidence type="ECO:0000256" key="1">
    <source>
        <dbReference type="ARBA" id="ARBA00022553"/>
    </source>
</evidence>
<evidence type="ECO:0000259" key="3">
    <source>
        <dbReference type="PROSITE" id="PS50110"/>
    </source>
</evidence>
<keyword evidence="5" id="KW-1185">Reference proteome</keyword>
<comment type="caution">
    <text evidence="4">The sequence shown here is derived from an EMBL/GenBank/DDBJ whole genome shotgun (WGS) entry which is preliminary data.</text>
</comment>
<dbReference type="InterPro" id="IPR011006">
    <property type="entry name" value="CheY-like_superfamily"/>
</dbReference>
<name>A0A2T9JY10_9CAUL</name>
<reference evidence="4 5" key="1">
    <citation type="submission" date="2018-04" db="EMBL/GenBank/DDBJ databases">
        <title>The genome sequence of Caulobacter sp. 736.</title>
        <authorList>
            <person name="Gao J."/>
            <person name="Sun J."/>
        </authorList>
    </citation>
    <scope>NUCLEOTIDE SEQUENCE [LARGE SCALE GENOMIC DNA]</scope>
    <source>
        <strain evidence="4 5">736</strain>
    </source>
</reference>
<evidence type="ECO:0000313" key="4">
    <source>
        <dbReference type="EMBL" id="PVM85989.1"/>
    </source>
</evidence>
<feature type="modified residue" description="4-aspartylphosphate" evidence="2">
    <location>
        <position position="70"/>
    </location>
</feature>
<dbReference type="GO" id="GO:0000160">
    <property type="term" value="P:phosphorelay signal transduction system"/>
    <property type="evidence" value="ECO:0007669"/>
    <property type="project" value="InterPro"/>
</dbReference>